<dbReference type="STRING" id="857342.A0A2T3AQI0"/>
<dbReference type="InParanoid" id="A0A2T3AQI0"/>
<reference evidence="2 3" key="1">
    <citation type="journal article" date="2018" name="New Phytol.">
        <title>Comparative genomics and transcriptomics depict ericoid mycorrhizal fungi as versatile saprotrophs and plant mutualists.</title>
        <authorList>
            <person name="Martino E."/>
            <person name="Morin E."/>
            <person name="Grelet G.A."/>
            <person name="Kuo A."/>
            <person name="Kohler A."/>
            <person name="Daghino S."/>
            <person name="Barry K.W."/>
            <person name="Cichocki N."/>
            <person name="Clum A."/>
            <person name="Dockter R.B."/>
            <person name="Hainaut M."/>
            <person name="Kuo R.C."/>
            <person name="LaButti K."/>
            <person name="Lindahl B.D."/>
            <person name="Lindquist E.A."/>
            <person name="Lipzen A."/>
            <person name="Khouja H.R."/>
            <person name="Magnuson J."/>
            <person name="Murat C."/>
            <person name="Ohm R.A."/>
            <person name="Singer S.W."/>
            <person name="Spatafora J.W."/>
            <person name="Wang M."/>
            <person name="Veneault-Fourrey C."/>
            <person name="Henrissat B."/>
            <person name="Grigoriev I.V."/>
            <person name="Martin F.M."/>
            <person name="Perotto S."/>
        </authorList>
    </citation>
    <scope>NUCLEOTIDE SEQUENCE [LARGE SCALE GENOMIC DNA]</scope>
    <source>
        <strain evidence="2 3">ATCC 22711</strain>
    </source>
</reference>
<dbReference type="InterPro" id="IPR036291">
    <property type="entry name" value="NAD(P)-bd_dom_sf"/>
</dbReference>
<evidence type="ECO:0000256" key="1">
    <source>
        <dbReference type="ARBA" id="ARBA00023002"/>
    </source>
</evidence>
<evidence type="ECO:0008006" key="4">
    <source>
        <dbReference type="Google" id="ProtNLM"/>
    </source>
</evidence>
<proteinExistence type="predicted"/>
<dbReference type="AlphaFoldDB" id="A0A2T3AQI0"/>
<dbReference type="PANTHER" id="PTHR43658">
    <property type="entry name" value="SHORT-CHAIN DEHYDROGENASE/REDUCTASE"/>
    <property type="match status" value="1"/>
</dbReference>
<organism evidence="2 3">
    <name type="scientific">Amorphotheca resinae ATCC 22711</name>
    <dbReference type="NCBI Taxonomy" id="857342"/>
    <lineage>
        <taxon>Eukaryota</taxon>
        <taxon>Fungi</taxon>
        <taxon>Dikarya</taxon>
        <taxon>Ascomycota</taxon>
        <taxon>Pezizomycotina</taxon>
        <taxon>Leotiomycetes</taxon>
        <taxon>Helotiales</taxon>
        <taxon>Amorphothecaceae</taxon>
        <taxon>Amorphotheca</taxon>
    </lineage>
</organism>
<keyword evidence="1" id="KW-0560">Oxidoreductase</keyword>
<protein>
    <recommendedName>
        <fullName evidence="4">3-hydroxyacyl-CoA dehydrogenase type-2</fullName>
    </recommendedName>
</protein>
<dbReference type="SUPFAM" id="SSF51735">
    <property type="entry name" value="NAD(P)-binding Rossmann-fold domains"/>
    <property type="match status" value="1"/>
</dbReference>
<dbReference type="PRINTS" id="PR00081">
    <property type="entry name" value="GDHRDH"/>
</dbReference>
<accession>A0A2T3AQI0</accession>
<name>A0A2T3AQI0_AMORE</name>
<dbReference type="OrthoDB" id="1274115at2759"/>
<sequence length="266" mass="28486">MKIEGRTFVISGGQLRASGLGRACVEDICRAGGYVAVLDMNEELAQELVKEIGGGKVKFFQTNVLETESITAAVQGALAWSKETGKEIGGVIAAAGVSTPAKIIDRNGNPFNLDDFDFVMNVNVRGTIDLIRQCLPHMAKVTPVGPDGERGIVIMVASSAAFDGQPGQVAYSASKGAIASLTLPMTRDLARYGIRVVTIAPSLFDSRMTAMMSDKVRASLTRVMEFPLRPGQPHEFAQLVRQGIENIMLNGVVLRLDGGMRMPSKM</sequence>
<dbReference type="Gene3D" id="3.40.50.720">
    <property type="entry name" value="NAD(P)-binding Rossmann-like Domain"/>
    <property type="match status" value="1"/>
</dbReference>
<dbReference type="EMBL" id="KZ679018">
    <property type="protein sequence ID" value="PSS08517.1"/>
    <property type="molecule type" value="Genomic_DNA"/>
</dbReference>
<evidence type="ECO:0000313" key="2">
    <source>
        <dbReference type="EMBL" id="PSS08517.1"/>
    </source>
</evidence>
<dbReference type="Pfam" id="PF00106">
    <property type="entry name" value="adh_short"/>
    <property type="match status" value="1"/>
</dbReference>
<dbReference type="PANTHER" id="PTHR43658:SF8">
    <property type="entry name" value="17-BETA-HYDROXYSTEROID DEHYDROGENASE 14-RELATED"/>
    <property type="match status" value="1"/>
</dbReference>
<keyword evidence="3" id="KW-1185">Reference proteome</keyword>
<dbReference type="GO" id="GO:0016491">
    <property type="term" value="F:oxidoreductase activity"/>
    <property type="evidence" value="ECO:0007669"/>
    <property type="project" value="UniProtKB-KW"/>
</dbReference>
<gene>
    <name evidence="2" type="ORF">M430DRAFT_110293</name>
</gene>
<dbReference type="RefSeq" id="XP_024716915.1">
    <property type="nucleotide sequence ID" value="XM_024861348.1"/>
</dbReference>
<dbReference type="InterPro" id="IPR002347">
    <property type="entry name" value="SDR_fam"/>
</dbReference>
<evidence type="ECO:0000313" key="3">
    <source>
        <dbReference type="Proteomes" id="UP000241818"/>
    </source>
</evidence>
<dbReference type="GeneID" id="36569429"/>
<dbReference type="Proteomes" id="UP000241818">
    <property type="component" value="Unassembled WGS sequence"/>
</dbReference>